<dbReference type="InterPro" id="IPR054566">
    <property type="entry name" value="ManC/GMP-like_b-helix"/>
</dbReference>
<keyword evidence="6" id="KW-0342">GTP-binding</keyword>
<dbReference type="PANTHER" id="PTHR46390:SF1">
    <property type="entry name" value="MANNOSE-1-PHOSPHATE GUANYLYLTRANSFERASE"/>
    <property type="match status" value="1"/>
</dbReference>
<evidence type="ECO:0000256" key="5">
    <source>
        <dbReference type="ARBA" id="ARBA00022741"/>
    </source>
</evidence>
<keyword evidence="5" id="KW-0547">Nucleotide-binding</keyword>
<accession>A0A0S7WKK4</accession>
<dbReference type="InterPro" id="IPR029044">
    <property type="entry name" value="Nucleotide-diphossugar_trans"/>
</dbReference>
<organism evidence="10 11">
    <name type="scientific">candidate division TA06 bacterium DG_26</name>
    <dbReference type="NCBI Taxonomy" id="1703771"/>
    <lineage>
        <taxon>Bacteria</taxon>
        <taxon>Bacteria division TA06</taxon>
    </lineage>
</organism>
<dbReference type="SUPFAM" id="SSF159283">
    <property type="entry name" value="Guanosine diphospho-D-mannose pyrophosphorylase/mannose-6-phosphate isomerase linker domain"/>
    <property type="match status" value="1"/>
</dbReference>
<keyword evidence="3" id="KW-0808">Transferase</keyword>
<comment type="caution">
    <text evidence="10">The sequence shown here is derived from an EMBL/GenBank/DDBJ whole genome shotgun (WGS) entry which is preliminary data.</text>
</comment>
<feature type="domain" description="MannoseP isomerase/GMP-like beta-helix" evidence="9">
    <location>
        <begin position="294"/>
        <end position="346"/>
    </location>
</feature>
<dbReference type="PANTHER" id="PTHR46390">
    <property type="entry name" value="MANNOSE-1-PHOSPHATE GUANYLYLTRANSFERASE"/>
    <property type="match status" value="1"/>
</dbReference>
<dbReference type="GO" id="GO:0005525">
    <property type="term" value="F:GTP binding"/>
    <property type="evidence" value="ECO:0007669"/>
    <property type="project" value="UniProtKB-KW"/>
</dbReference>
<evidence type="ECO:0000256" key="3">
    <source>
        <dbReference type="ARBA" id="ARBA00022679"/>
    </source>
</evidence>
<dbReference type="InterPro" id="IPR005835">
    <property type="entry name" value="NTP_transferase_dom"/>
</dbReference>
<evidence type="ECO:0000313" key="10">
    <source>
        <dbReference type="EMBL" id="KPJ50591.1"/>
    </source>
</evidence>
<feature type="domain" description="Nucleotidyl transferase" evidence="8">
    <location>
        <begin position="5"/>
        <end position="285"/>
    </location>
</feature>
<protein>
    <recommendedName>
        <fullName evidence="2">mannose-1-phosphate guanylyltransferase</fullName>
        <ecNumber evidence="2">2.7.7.13</ecNumber>
    </recommendedName>
</protein>
<evidence type="ECO:0000259" key="9">
    <source>
        <dbReference type="Pfam" id="PF22640"/>
    </source>
</evidence>
<name>A0A0S7WKK4_UNCT6</name>
<dbReference type="Pfam" id="PF00483">
    <property type="entry name" value="NTP_transferase"/>
    <property type="match status" value="1"/>
</dbReference>
<dbReference type="EMBL" id="LIZT01000017">
    <property type="protein sequence ID" value="KPJ50591.1"/>
    <property type="molecule type" value="Genomic_DNA"/>
</dbReference>
<dbReference type="Gene3D" id="3.90.550.10">
    <property type="entry name" value="Spore Coat Polysaccharide Biosynthesis Protein SpsA, Chain A"/>
    <property type="match status" value="1"/>
</dbReference>
<evidence type="ECO:0000256" key="6">
    <source>
        <dbReference type="ARBA" id="ARBA00023134"/>
    </source>
</evidence>
<dbReference type="GO" id="GO:0009298">
    <property type="term" value="P:GDP-mannose biosynthetic process"/>
    <property type="evidence" value="ECO:0007669"/>
    <property type="project" value="TreeGrafter"/>
</dbReference>
<proteinExistence type="inferred from homology"/>
<evidence type="ECO:0000256" key="7">
    <source>
        <dbReference type="ARBA" id="ARBA00047343"/>
    </source>
</evidence>
<dbReference type="EC" id="2.7.7.13" evidence="2"/>
<evidence type="ECO:0000256" key="4">
    <source>
        <dbReference type="ARBA" id="ARBA00022695"/>
    </source>
</evidence>
<dbReference type="FunFam" id="3.90.550.10:FF:000046">
    <property type="entry name" value="Mannose-1-phosphate guanylyltransferase (GDP)"/>
    <property type="match status" value="1"/>
</dbReference>
<keyword evidence="4" id="KW-0548">Nucleotidyltransferase</keyword>
<dbReference type="CDD" id="cd02509">
    <property type="entry name" value="GDP-M1P_Guanylyltransferase"/>
    <property type="match status" value="1"/>
</dbReference>
<dbReference type="Pfam" id="PF22640">
    <property type="entry name" value="ManC_GMP_beta-helix"/>
    <property type="match status" value="1"/>
</dbReference>
<comment type="catalytic activity">
    <reaction evidence="7">
        <text>alpha-D-mannose 1-phosphate + GTP + H(+) = GDP-alpha-D-mannose + diphosphate</text>
        <dbReference type="Rhea" id="RHEA:15229"/>
        <dbReference type="ChEBI" id="CHEBI:15378"/>
        <dbReference type="ChEBI" id="CHEBI:33019"/>
        <dbReference type="ChEBI" id="CHEBI:37565"/>
        <dbReference type="ChEBI" id="CHEBI:57527"/>
        <dbReference type="ChEBI" id="CHEBI:58409"/>
        <dbReference type="EC" id="2.7.7.13"/>
    </reaction>
</comment>
<evidence type="ECO:0000256" key="2">
    <source>
        <dbReference type="ARBA" id="ARBA00012387"/>
    </source>
</evidence>
<reference evidence="10 11" key="1">
    <citation type="journal article" date="2015" name="Microbiome">
        <title>Genomic resolution of linkages in carbon, nitrogen, and sulfur cycling among widespread estuary sediment bacteria.</title>
        <authorList>
            <person name="Baker B.J."/>
            <person name="Lazar C.S."/>
            <person name="Teske A.P."/>
            <person name="Dick G.J."/>
        </authorList>
    </citation>
    <scope>NUCLEOTIDE SEQUENCE [LARGE SCALE GENOMIC DNA]</scope>
    <source>
        <strain evidence="10">DG_26</strain>
    </source>
</reference>
<evidence type="ECO:0000256" key="1">
    <source>
        <dbReference type="ARBA" id="ARBA00006115"/>
    </source>
</evidence>
<dbReference type="InterPro" id="IPR051161">
    <property type="entry name" value="Mannose-6P_isomerase_type2"/>
</dbReference>
<dbReference type="SUPFAM" id="SSF53448">
    <property type="entry name" value="Nucleotide-diphospho-sugar transferases"/>
    <property type="match status" value="1"/>
</dbReference>
<sequence>MTLYGVILAGGRGERFWPESRRLKPKQLLTITGEHSLLETTLERVRSNVPFENLLVVTTDDLHLPIRQLLPRLPERNLLFEPMGKNTAVALAYAACIIERRDPRAVMVVLPSDHAMPEKEKFLSTLAIAVTVAQKDFLVTFGIVPNRPETGYGYIEVSDELLYGGEIPVYRASAFKEKPNLKLARSFVKSGRYLWNSGMFVWKVRAIMRAFEECMPSLHAGISKLKKALNSERWEAAVSEFYSEAENISIDYGVMERAENVAVVRADFRWDDVGSWSALERLQQEGEEGNVVSGEFVGIDTKDCVVYSKDGLVATIGVDNLVIIRMNDATLVCRKERAQDVKKLVSLLSDKGFEKYL</sequence>
<dbReference type="PATRIC" id="fig|1703771.3.peg.507"/>
<dbReference type="InterPro" id="IPR049577">
    <property type="entry name" value="GMPP_N"/>
</dbReference>
<evidence type="ECO:0000313" key="11">
    <source>
        <dbReference type="Proteomes" id="UP000051124"/>
    </source>
</evidence>
<comment type="similarity">
    <text evidence="1">Belongs to the mannose-6-phosphate isomerase type 2 family.</text>
</comment>
<evidence type="ECO:0000259" key="8">
    <source>
        <dbReference type="Pfam" id="PF00483"/>
    </source>
</evidence>
<gene>
    <name evidence="10" type="ORF">AMJ40_02470</name>
</gene>
<dbReference type="AlphaFoldDB" id="A0A0S7WKK4"/>
<dbReference type="GO" id="GO:0004475">
    <property type="term" value="F:mannose-1-phosphate guanylyltransferase (GTP) activity"/>
    <property type="evidence" value="ECO:0007669"/>
    <property type="project" value="UniProtKB-EC"/>
</dbReference>
<dbReference type="Proteomes" id="UP000051124">
    <property type="component" value="Unassembled WGS sequence"/>
</dbReference>